<sequence length="264" mass="26558">MLVSSILLLLSASAYAQNTTQCATFKPIFGIPDDGTSTIYQATTALTSGLDCRGCALSTSTFTVVLPTSSSNVTITSPLSTTTSFECLPTTSTTAPNTVSVSAPSIPSPTASPLPTFIAPAAKTLINELETTILYASLIGSGGFLDQLCAAINPAGFSFIFGINGTAIQSEVCAAADLQLVLPSFATVVVAENAEAVGPTGFLTTALYAVQLVAGFAGATASAADIASLCPRIETTLINNLGIGFVTGLGDAVKSFVCSGGNST</sequence>
<protein>
    <submittedName>
        <fullName evidence="2">Uncharacterized protein</fullName>
    </submittedName>
</protein>
<gene>
    <name evidence="2" type="ORF">OHK93_006349</name>
</gene>
<dbReference type="AlphaFoldDB" id="A0AA43QID0"/>
<evidence type="ECO:0000313" key="3">
    <source>
        <dbReference type="Proteomes" id="UP001161017"/>
    </source>
</evidence>
<dbReference type="Proteomes" id="UP001161017">
    <property type="component" value="Unassembled WGS sequence"/>
</dbReference>
<proteinExistence type="predicted"/>
<comment type="caution">
    <text evidence="2">The sequence shown here is derived from an EMBL/GenBank/DDBJ whole genome shotgun (WGS) entry which is preliminary data.</text>
</comment>
<feature type="chain" id="PRO_5041296673" evidence="1">
    <location>
        <begin position="17"/>
        <end position="264"/>
    </location>
</feature>
<evidence type="ECO:0000313" key="2">
    <source>
        <dbReference type="EMBL" id="MDI1487086.1"/>
    </source>
</evidence>
<reference evidence="2" key="1">
    <citation type="journal article" date="2023" name="Genome Biol. Evol.">
        <title>First Whole Genome Sequence and Flow Cytometry Genome Size Data for the Lichen-Forming Fungus Ramalina farinacea (Ascomycota).</title>
        <authorList>
            <person name="Llewellyn T."/>
            <person name="Mian S."/>
            <person name="Hill R."/>
            <person name="Leitch I.J."/>
            <person name="Gaya E."/>
        </authorList>
    </citation>
    <scope>NUCLEOTIDE SEQUENCE</scope>
    <source>
        <strain evidence="2">LIQ254RAFAR</strain>
    </source>
</reference>
<name>A0AA43QID0_9LECA</name>
<keyword evidence="3" id="KW-1185">Reference proteome</keyword>
<feature type="signal peptide" evidence="1">
    <location>
        <begin position="1"/>
        <end position="16"/>
    </location>
</feature>
<keyword evidence="1" id="KW-0732">Signal</keyword>
<dbReference type="EMBL" id="JAPUFD010000004">
    <property type="protein sequence ID" value="MDI1487086.1"/>
    <property type="molecule type" value="Genomic_DNA"/>
</dbReference>
<organism evidence="2 3">
    <name type="scientific">Ramalina farinacea</name>
    <dbReference type="NCBI Taxonomy" id="258253"/>
    <lineage>
        <taxon>Eukaryota</taxon>
        <taxon>Fungi</taxon>
        <taxon>Dikarya</taxon>
        <taxon>Ascomycota</taxon>
        <taxon>Pezizomycotina</taxon>
        <taxon>Lecanoromycetes</taxon>
        <taxon>OSLEUM clade</taxon>
        <taxon>Lecanoromycetidae</taxon>
        <taxon>Lecanorales</taxon>
        <taxon>Lecanorineae</taxon>
        <taxon>Ramalinaceae</taxon>
        <taxon>Ramalina</taxon>
    </lineage>
</organism>
<accession>A0AA43QID0</accession>
<evidence type="ECO:0000256" key="1">
    <source>
        <dbReference type="SAM" id="SignalP"/>
    </source>
</evidence>